<reference evidence="2" key="1">
    <citation type="submission" date="2025-08" db="UniProtKB">
        <authorList>
            <consortium name="Ensembl"/>
        </authorList>
    </citation>
    <scope>IDENTIFICATION</scope>
</reference>
<dbReference type="AlphaFoldDB" id="A0A668RJ69"/>
<evidence type="ECO:0000313" key="2">
    <source>
        <dbReference type="Ensembl" id="ENSOABP00000000029.2"/>
    </source>
</evidence>
<organism evidence="2 3">
    <name type="scientific">Oreochromis aureus</name>
    <name type="common">Israeli tilapia</name>
    <name type="synonym">Chromis aureus</name>
    <dbReference type="NCBI Taxonomy" id="47969"/>
    <lineage>
        <taxon>Eukaryota</taxon>
        <taxon>Metazoa</taxon>
        <taxon>Chordata</taxon>
        <taxon>Craniata</taxon>
        <taxon>Vertebrata</taxon>
        <taxon>Euteleostomi</taxon>
        <taxon>Actinopterygii</taxon>
        <taxon>Neopterygii</taxon>
        <taxon>Teleostei</taxon>
        <taxon>Neoteleostei</taxon>
        <taxon>Acanthomorphata</taxon>
        <taxon>Ovalentaria</taxon>
        <taxon>Cichlomorphae</taxon>
        <taxon>Cichliformes</taxon>
        <taxon>Cichlidae</taxon>
        <taxon>African cichlids</taxon>
        <taxon>Pseudocrenilabrinae</taxon>
        <taxon>Oreochromini</taxon>
        <taxon>Oreochromis</taxon>
    </lineage>
</organism>
<dbReference type="Proteomes" id="UP000472276">
    <property type="component" value="Unassembled WGS sequence"/>
</dbReference>
<evidence type="ECO:0000259" key="1">
    <source>
        <dbReference type="PROSITE" id="PS50824"/>
    </source>
</evidence>
<reference evidence="2" key="2">
    <citation type="submission" date="2025-09" db="UniProtKB">
        <authorList>
            <consortium name="Ensembl"/>
        </authorList>
    </citation>
    <scope>IDENTIFICATION</scope>
</reference>
<dbReference type="PROSITE" id="PS50824">
    <property type="entry name" value="DAPIN"/>
    <property type="match status" value="1"/>
</dbReference>
<accession>A0A668RJ69</accession>
<feature type="domain" description="Pyrin" evidence="1">
    <location>
        <begin position="1"/>
        <end position="77"/>
    </location>
</feature>
<dbReference type="Ensembl" id="ENSOABT00000000032.2">
    <property type="protein sequence ID" value="ENSOABP00000000029.2"/>
    <property type="gene ID" value="ENSOABG00000000025.2"/>
</dbReference>
<dbReference type="SUPFAM" id="SSF47986">
    <property type="entry name" value="DEATH domain"/>
    <property type="match status" value="1"/>
</dbReference>
<dbReference type="SMART" id="SM01289">
    <property type="entry name" value="PYRIN"/>
    <property type="match status" value="1"/>
</dbReference>
<keyword evidence="3" id="KW-1185">Reference proteome</keyword>
<protein>
    <recommendedName>
        <fullName evidence="1">Pyrin domain-containing protein</fullName>
    </recommendedName>
</protein>
<dbReference type="Pfam" id="PF02758">
    <property type="entry name" value="PYRIN"/>
    <property type="match status" value="1"/>
</dbReference>
<sequence length="100" mass="11681">GEKTPGKELLNTLEDLTDDEFEGFKWRLQQGEVLASRPTIKKSRLQTAKRRDTVDLMVHTYTLPGAVEVTRKVLERICRNDLLELWLELWLSWRRNSGNA</sequence>
<name>A0A668RJ69_OREAU</name>
<dbReference type="OMA" id="ADHEFDN"/>
<evidence type="ECO:0000313" key="3">
    <source>
        <dbReference type="Proteomes" id="UP000472276"/>
    </source>
</evidence>
<dbReference type="Gene3D" id="1.10.533.10">
    <property type="entry name" value="Death Domain, Fas"/>
    <property type="match status" value="1"/>
</dbReference>
<proteinExistence type="predicted"/>
<dbReference type="InterPro" id="IPR004020">
    <property type="entry name" value="DAPIN"/>
</dbReference>
<dbReference type="InterPro" id="IPR011029">
    <property type="entry name" value="DEATH-like_dom_sf"/>
</dbReference>